<reference evidence="9 10" key="1">
    <citation type="submission" date="2024-02" db="EMBL/GenBank/DDBJ databases">
        <authorList>
            <person name="Chen Y."/>
            <person name="Shah S."/>
            <person name="Dougan E. K."/>
            <person name="Thang M."/>
            <person name="Chan C."/>
        </authorList>
    </citation>
    <scope>NUCLEOTIDE SEQUENCE [LARGE SCALE GENOMIC DNA]</scope>
</reference>
<dbReference type="Pfam" id="PF00462">
    <property type="entry name" value="Glutaredoxin"/>
    <property type="match status" value="1"/>
</dbReference>
<dbReference type="NCBIfam" id="TIGR02180">
    <property type="entry name" value="GRX_euk"/>
    <property type="match status" value="1"/>
</dbReference>
<comment type="similarity">
    <text evidence="1">Belongs to the MsrB Met sulfoxide reductase family.</text>
</comment>
<organism evidence="9 10">
    <name type="scientific">Durusdinium trenchii</name>
    <dbReference type="NCBI Taxonomy" id="1381693"/>
    <lineage>
        <taxon>Eukaryota</taxon>
        <taxon>Sar</taxon>
        <taxon>Alveolata</taxon>
        <taxon>Dinophyceae</taxon>
        <taxon>Suessiales</taxon>
        <taxon>Symbiodiniaceae</taxon>
        <taxon>Durusdinium</taxon>
    </lineage>
</organism>
<dbReference type="SUPFAM" id="SSF51316">
    <property type="entry name" value="Mss4-like"/>
    <property type="match status" value="1"/>
</dbReference>
<dbReference type="InterPro" id="IPR002579">
    <property type="entry name" value="Met_Sox_Rdtase_MsrB_dom"/>
</dbReference>
<evidence type="ECO:0000256" key="3">
    <source>
        <dbReference type="ARBA" id="ARBA00022982"/>
    </source>
</evidence>
<feature type="region of interest" description="Disordered" evidence="7">
    <location>
        <begin position="40"/>
        <end position="61"/>
    </location>
</feature>
<keyword evidence="3" id="KW-0249">Electron transport</keyword>
<keyword evidence="4" id="KW-0560">Oxidoreductase</keyword>
<dbReference type="PRINTS" id="PR00160">
    <property type="entry name" value="GLUTAREDOXIN"/>
</dbReference>
<keyword evidence="10" id="KW-1185">Reference proteome</keyword>
<dbReference type="InterPro" id="IPR011057">
    <property type="entry name" value="Mss4-like_sf"/>
</dbReference>
<dbReference type="InterPro" id="IPR011767">
    <property type="entry name" value="GLR_AS"/>
</dbReference>
<dbReference type="SUPFAM" id="SSF52833">
    <property type="entry name" value="Thioredoxin-like"/>
    <property type="match status" value="1"/>
</dbReference>
<evidence type="ECO:0000256" key="1">
    <source>
        <dbReference type="ARBA" id="ARBA00007174"/>
    </source>
</evidence>
<dbReference type="PANTHER" id="PTHR45694">
    <property type="entry name" value="GLUTAREDOXIN 2"/>
    <property type="match status" value="1"/>
</dbReference>
<keyword evidence="6" id="KW-0676">Redox-active center</keyword>
<dbReference type="InterPro" id="IPR036249">
    <property type="entry name" value="Thioredoxin-like_sf"/>
</dbReference>
<evidence type="ECO:0000313" key="9">
    <source>
        <dbReference type="EMBL" id="CAK9077051.1"/>
    </source>
</evidence>
<dbReference type="EMBL" id="CAXAMN010023361">
    <property type="protein sequence ID" value="CAK9077051.1"/>
    <property type="molecule type" value="Genomic_DNA"/>
</dbReference>
<dbReference type="CDD" id="cd03419">
    <property type="entry name" value="GRX_GRXh_1_2_like"/>
    <property type="match status" value="1"/>
</dbReference>
<keyword evidence="2" id="KW-0813">Transport</keyword>
<dbReference type="InterPro" id="IPR011899">
    <property type="entry name" value="Glutaredoxin_euk/vir"/>
</dbReference>
<dbReference type="InterPro" id="IPR002109">
    <property type="entry name" value="Glutaredoxin"/>
</dbReference>
<evidence type="ECO:0000313" key="10">
    <source>
        <dbReference type="Proteomes" id="UP001642484"/>
    </source>
</evidence>
<feature type="domain" description="MsrB" evidence="8">
    <location>
        <begin position="220"/>
        <end position="335"/>
    </location>
</feature>
<dbReference type="InterPro" id="IPR014025">
    <property type="entry name" value="Glutaredoxin_subgr"/>
</dbReference>
<sequence>MVAATSRFPQRLVSPATLGGEVEAMIAGQSAPLKGRTVQATPGTHAVTPPMQRPSPSQSQGLTRRLAPLFGFVGGVVSATSRRAASTSTTTVPSEKVKNLVKAHTAKRCTRGCVHFHQKVGKEHDVIMFSKTTCPFCSQAKEVLKSTGSKFVVVELDELPAEEGAAMQDTFAELTGARTVPRIFVKGQCLGGCDDLMAIEESGQLQKVLEGKSFQINVSEDQWRQKLDPRRYRVLRQQGTEPPGSHEYDRFMPTKGYFACGACGLPLYSAKSKFRSNCGWPVFKTCYYSEDAGGCHVGTVSEFGGLEIVCNRCASHLGHVFFDSFKPDNPNGERH</sequence>
<comment type="caution">
    <text evidence="9">The sequence shown here is derived from an EMBL/GenBank/DDBJ whole genome shotgun (WGS) entry which is preliminary data.</text>
</comment>
<dbReference type="PROSITE" id="PS00195">
    <property type="entry name" value="GLUTAREDOXIN_1"/>
    <property type="match status" value="1"/>
</dbReference>
<dbReference type="Gene3D" id="2.170.150.20">
    <property type="entry name" value="Peptide methionine sulfoxide reductase"/>
    <property type="match status" value="1"/>
</dbReference>
<dbReference type="Gene3D" id="3.40.30.10">
    <property type="entry name" value="Glutaredoxin"/>
    <property type="match status" value="1"/>
</dbReference>
<evidence type="ECO:0000256" key="5">
    <source>
        <dbReference type="ARBA" id="ARBA00023157"/>
    </source>
</evidence>
<evidence type="ECO:0000256" key="4">
    <source>
        <dbReference type="ARBA" id="ARBA00023002"/>
    </source>
</evidence>
<dbReference type="Pfam" id="PF01641">
    <property type="entry name" value="SelR"/>
    <property type="match status" value="1"/>
</dbReference>
<evidence type="ECO:0000259" key="8">
    <source>
        <dbReference type="PROSITE" id="PS51790"/>
    </source>
</evidence>
<keyword evidence="5" id="KW-1015">Disulfide bond</keyword>
<gene>
    <name evidence="9" type="ORF">CCMP2556_LOCUS37965</name>
</gene>
<evidence type="ECO:0000256" key="6">
    <source>
        <dbReference type="ARBA" id="ARBA00023284"/>
    </source>
</evidence>
<proteinExistence type="inferred from homology"/>
<dbReference type="PROSITE" id="PS51790">
    <property type="entry name" value="MSRB"/>
    <property type="match status" value="1"/>
</dbReference>
<dbReference type="PROSITE" id="PS51354">
    <property type="entry name" value="GLUTAREDOXIN_2"/>
    <property type="match status" value="1"/>
</dbReference>
<evidence type="ECO:0000256" key="2">
    <source>
        <dbReference type="ARBA" id="ARBA00022448"/>
    </source>
</evidence>
<accession>A0ABP0PLZ3</accession>
<dbReference type="Proteomes" id="UP001642484">
    <property type="component" value="Unassembled WGS sequence"/>
</dbReference>
<name>A0ABP0PLZ3_9DINO</name>
<dbReference type="PANTHER" id="PTHR45694:SF5">
    <property type="entry name" value="GLUTAREDOXIN 2"/>
    <property type="match status" value="1"/>
</dbReference>
<evidence type="ECO:0000256" key="7">
    <source>
        <dbReference type="SAM" id="MobiDB-lite"/>
    </source>
</evidence>
<protein>
    <recommendedName>
        <fullName evidence="8">MsrB domain-containing protein</fullName>
    </recommendedName>
</protein>